<reference evidence="1" key="1">
    <citation type="submission" date="2021-06" db="EMBL/GenBank/DDBJ databases">
        <authorList>
            <person name="Kallberg Y."/>
            <person name="Tangrot J."/>
            <person name="Rosling A."/>
        </authorList>
    </citation>
    <scope>NUCLEOTIDE SEQUENCE</scope>
    <source>
        <strain evidence="1">FL966</strain>
    </source>
</reference>
<keyword evidence="2" id="KW-1185">Reference proteome</keyword>
<dbReference type="Proteomes" id="UP000789759">
    <property type="component" value="Unassembled WGS sequence"/>
</dbReference>
<dbReference type="EMBL" id="CAJVQA010003673">
    <property type="protein sequence ID" value="CAG8580555.1"/>
    <property type="molecule type" value="Genomic_DNA"/>
</dbReference>
<evidence type="ECO:0000313" key="2">
    <source>
        <dbReference type="Proteomes" id="UP000789759"/>
    </source>
</evidence>
<evidence type="ECO:0000313" key="1">
    <source>
        <dbReference type="EMBL" id="CAG8580555.1"/>
    </source>
</evidence>
<sequence length="80" mass="9197">KQKYHQIDDLIQKLIVQQNILISQQTLSLLSFTTNLCKHLCCTTTELKKTILAQLFELGNTVFKNKIQKVLLELLIVSPD</sequence>
<proteinExistence type="predicted"/>
<dbReference type="AlphaFoldDB" id="A0A9N9BTJ1"/>
<feature type="non-terminal residue" evidence="1">
    <location>
        <position position="1"/>
    </location>
</feature>
<accession>A0A9N9BTJ1</accession>
<gene>
    <name evidence="1" type="ORF">CPELLU_LOCUS6068</name>
</gene>
<protein>
    <submittedName>
        <fullName evidence="1">16813_t:CDS:1</fullName>
    </submittedName>
</protein>
<organism evidence="1 2">
    <name type="scientific">Cetraspora pellucida</name>
    <dbReference type="NCBI Taxonomy" id="1433469"/>
    <lineage>
        <taxon>Eukaryota</taxon>
        <taxon>Fungi</taxon>
        <taxon>Fungi incertae sedis</taxon>
        <taxon>Mucoromycota</taxon>
        <taxon>Glomeromycotina</taxon>
        <taxon>Glomeromycetes</taxon>
        <taxon>Diversisporales</taxon>
        <taxon>Gigasporaceae</taxon>
        <taxon>Cetraspora</taxon>
    </lineage>
</organism>
<comment type="caution">
    <text evidence="1">The sequence shown here is derived from an EMBL/GenBank/DDBJ whole genome shotgun (WGS) entry which is preliminary data.</text>
</comment>
<name>A0A9N9BTJ1_9GLOM</name>